<feature type="non-terminal residue" evidence="2">
    <location>
        <position position="1"/>
    </location>
</feature>
<reference evidence="2 3" key="1">
    <citation type="submission" date="2015-01" db="EMBL/GenBank/DDBJ databases">
        <title>Evolution of Trichinella species and genotypes.</title>
        <authorList>
            <person name="Korhonen P.K."/>
            <person name="Edoardo P."/>
            <person name="Giuseppe L.R."/>
            <person name="Gasser R.B."/>
        </authorList>
    </citation>
    <scope>NUCLEOTIDE SEQUENCE [LARGE SCALE GENOMIC DNA]</scope>
    <source>
        <strain evidence="2">ISS120</strain>
    </source>
</reference>
<evidence type="ECO:0000313" key="3">
    <source>
        <dbReference type="Proteomes" id="UP000054653"/>
    </source>
</evidence>
<feature type="compositionally biased region" description="Basic and acidic residues" evidence="1">
    <location>
        <begin position="48"/>
        <end position="62"/>
    </location>
</feature>
<comment type="caution">
    <text evidence="2">The sequence shown here is derived from an EMBL/GenBank/DDBJ whole genome shotgun (WGS) entry which is preliminary data.</text>
</comment>
<dbReference type="EMBL" id="JYDI01005459">
    <property type="protein sequence ID" value="KRY04707.1"/>
    <property type="molecule type" value="Genomic_DNA"/>
</dbReference>
<keyword evidence="3" id="KW-1185">Reference proteome</keyword>
<proteinExistence type="predicted"/>
<organism evidence="2 3">
    <name type="scientific">Trichinella britovi</name>
    <name type="common">Parasitic roundworm</name>
    <dbReference type="NCBI Taxonomy" id="45882"/>
    <lineage>
        <taxon>Eukaryota</taxon>
        <taxon>Metazoa</taxon>
        <taxon>Ecdysozoa</taxon>
        <taxon>Nematoda</taxon>
        <taxon>Enoplea</taxon>
        <taxon>Dorylaimia</taxon>
        <taxon>Trichinellida</taxon>
        <taxon>Trichinellidae</taxon>
        <taxon>Trichinella</taxon>
    </lineage>
</organism>
<dbReference type="Proteomes" id="UP000054653">
    <property type="component" value="Unassembled WGS sequence"/>
</dbReference>
<protein>
    <submittedName>
        <fullName evidence="2">Uncharacterized protein</fullName>
    </submittedName>
</protein>
<gene>
    <name evidence="2" type="ORF">T03_15133</name>
</gene>
<name>A0A0V0YXE5_TRIBR</name>
<dbReference type="AlphaFoldDB" id="A0A0V0YXE5"/>
<sequence>LGRRPRATGLHPGDLRAYRPCARACVDAATSPKLPARRTRQAVTLQPERPHVACDATKREAR</sequence>
<feature type="non-terminal residue" evidence="2">
    <location>
        <position position="62"/>
    </location>
</feature>
<evidence type="ECO:0000256" key="1">
    <source>
        <dbReference type="SAM" id="MobiDB-lite"/>
    </source>
</evidence>
<accession>A0A0V0YXE5</accession>
<evidence type="ECO:0000313" key="2">
    <source>
        <dbReference type="EMBL" id="KRY04707.1"/>
    </source>
</evidence>
<feature type="region of interest" description="Disordered" evidence="1">
    <location>
        <begin position="36"/>
        <end position="62"/>
    </location>
</feature>